<sequence length="139" mass="15613">MYNQREEGNPISAQGYLITHVYTSDAMIPLEDSTVTITQKQLDGIEELLAIRITDESGNTERIAVQTPDLSASQAPAQETPFSTVDVTAEHPLYERIVVENVQVFPNTVTRQDLQMIPLNEMPEAWNQTEIFDVPPQNL</sequence>
<dbReference type="GeneID" id="90531841"/>
<keyword evidence="2" id="KW-1185">Reference proteome</keyword>
<evidence type="ECO:0000313" key="1">
    <source>
        <dbReference type="EMBL" id="MCQ4841668.1"/>
    </source>
</evidence>
<gene>
    <name evidence="1" type="ORF">NE695_17290</name>
</gene>
<dbReference type="RefSeq" id="WP_187127686.1">
    <property type="nucleotide sequence ID" value="NZ_CABKVV010000013.1"/>
</dbReference>
<evidence type="ECO:0000313" key="2">
    <source>
        <dbReference type="Proteomes" id="UP001524473"/>
    </source>
</evidence>
<proteinExistence type="predicted"/>
<accession>A0ABT1S416</accession>
<dbReference type="EMBL" id="JANFZH010000063">
    <property type="protein sequence ID" value="MCQ4841668.1"/>
    <property type="molecule type" value="Genomic_DNA"/>
</dbReference>
<dbReference type="Proteomes" id="UP001524473">
    <property type="component" value="Unassembled WGS sequence"/>
</dbReference>
<protein>
    <submittedName>
        <fullName evidence="1">Spore cortex-lytic protein</fullName>
    </submittedName>
</protein>
<comment type="caution">
    <text evidence="1">The sequence shown here is derived from an EMBL/GenBank/DDBJ whole genome shotgun (WGS) entry which is preliminary data.</text>
</comment>
<reference evidence="1 2" key="1">
    <citation type="submission" date="2022-06" db="EMBL/GenBank/DDBJ databases">
        <title>Isolation of gut microbiota from human fecal samples.</title>
        <authorList>
            <person name="Pamer E.G."/>
            <person name="Barat B."/>
            <person name="Waligurski E."/>
            <person name="Medina S."/>
            <person name="Paddock L."/>
            <person name="Mostad J."/>
        </authorList>
    </citation>
    <scope>NUCLEOTIDE SEQUENCE [LARGE SCALE GENOMIC DNA]</scope>
    <source>
        <strain evidence="1 2">DFI.9.73</strain>
    </source>
</reference>
<organism evidence="1 2">
    <name type="scientific">Neglectibacter timonensis</name>
    <dbReference type="NCBI Taxonomy" id="1776382"/>
    <lineage>
        <taxon>Bacteria</taxon>
        <taxon>Bacillati</taxon>
        <taxon>Bacillota</taxon>
        <taxon>Clostridia</taxon>
        <taxon>Eubacteriales</taxon>
        <taxon>Oscillospiraceae</taxon>
        <taxon>Neglectibacter</taxon>
    </lineage>
</organism>
<name>A0ABT1S416_9FIRM</name>